<evidence type="ECO:0000313" key="3">
    <source>
        <dbReference type="Proteomes" id="UP000064967"/>
    </source>
</evidence>
<proteinExistence type="predicted"/>
<organism evidence="2 3">
    <name type="scientific">Labilithrix luteola</name>
    <dbReference type="NCBI Taxonomy" id="1391654"/>
    <lineage>
        <taxon>Bacteria</taxon>
        <taxon>Pseudomonadati</taxon>
        <taxon>Myxococcota</taxon>
        <taxon>Polyangia</taxon>
        <taxon>Polyangiales</taxon>
        <taxon>Labilitrichaceae</taxon>
        <taxon>Labilithrix</taxon>
    </lineage>
</organism>
<keyword evidence="3" id="KW-1185">Reference proteome</keyword>
<dbReference type="Proteomes" id="UP000064967">
    <property type="component" value="Chromosome"/>
</dbReference>
<accession>A0A0K1QE67</accession>
<dbReference type="KEGG" id="llu:AKJ09_10729"/>
<feature type="region of interest" description="Disordered" evidence="1">
    <location>
        <begin position="16"/>
        <end position="38"/>
    </location>
</feature>
<protein>
    <submittedName>
        <fullName evidence="2">Uncharacterized protein</fullName>
    </submittedName>
</protein>
<dbReference type="AlphaFoldDB" id="A0A0K1QE67"/>
<name>A0A0K1QE67_9BACT</name>
<evidence type="ECO:0000313" key="2">
    <source>
        <dbReference type="EMBL" id="AKV04066.1"/>
    </source>
</evidence>
<reference evidence="2 3" key="1">
    <citation type="submission" date="2015-08" db="EMBL/GenBank/DDBJ databases">
        <authorList>
            <person name="Babu N.S."/>
            <person name="Beckwith C.J."/>
            <person name="Beseler K.G."/>
            <person name="Brison A."/>
            <person name="Carone J.V."/>
            <person name="Caskin T.P."/>
            <person name="Diamond M."/>
            <person name="Durham M.E."/>
            <person name="Foxe J.M."/>
            <person name="Go M."/>
            <person name="Henderson B.A."/>
            <person name="Jones I.B."/>
            <person name="McGettigan J.A."/>
            <person name="Micheletti S.J."/>
            <person name="Nasrallah M.E."/>
            <person name="Ortiz D."/>
            <person name="Piller C.R."/>
            <person name="Privatt S.R."/>
            <person name="Schneider S.L."/>
            <person name="Sharp S."/>
            <person name="Smith T.C."/>
            <person name="Stanton J.D."/>
            <person name="Ullery H.E."/>
            <person name="Wilson R.J."/>
            <person name="Serrano M.G."/>
            <person name="Buck G."/>
            <person name="Lee V."/>
            <person name="Wang Y."/>
            <person name="Carvalho R."/>
            <person name="Voegtly L."/>
            <person name="Shi R."/>
            <person name="Duckworth R."/>
            <person name="Johnson A."/>
            <person name="Loviza R."/>
            <person name="Walstead R."/>
            <person name="Shah Z."/>
            <person name="Kiflezghi M."/>
            <person name="Wade K."/>
            <person name="Ball S.L."/>
            <person name="Bradley K.W."/>
            <person name="Asai D.J."/>
            <person name="Bowman C.A."/>
            <person name="Russell D.A."/>
            <person name="Pope W.H."/>
            <person name="Jacobs-Sera D."/>
            <person name="Hendrix R.W."/>
            <person name="Hatfull G.F."/>
        </authorList>
    </citation>
    <scope>NUCLEOTIDE SEQUENCE [LARGE SCALE GENOMIC DNA]</scope>
    <source>
        <strain evidence="2 3">DSM 27648</strain>
    </source>
</reference>
<evidence type="ECO:0000256" key="1">
    <source>
        <dbReference type="SAM" id="MobiDB-lite"/>
    </source>
</evidence>
<gene>
    <name evidence="2" type="ORF">AKJ09_10729</name>
</gene>
<dbReference type="STRING" id="1391654.AKJ09_10729"/>
<feature type="compositionally biased region" description="Polar residues" evidence="1">
    <location>
        <begin position="21"/>
        <end position="38"/>
    </location>
</feature>
<dbReference type="EMBL" id="CP012333">
    <property type="protein sequence ID" value="AKV04066.1"/>
    <property type="molecule type" value="Genomic_DNA"/>
</dbReference>
<sequence>MTSELFVIRRRGQPRDARATLNATSLPFSSSSPPHGHA</sequence>